<comment type="caution">
    <text evidence="14">The sequence shown here is derived from an EMBL/GenBank/DDBJ whole genome shotgun (WGS) entry which is preliminary data.</text>
</comment>
<evidence type="ECO:0000313" key="14">
    <source>
        <dbReference type="EMBL" id="HFI91372.1"/>
    </source>
</evidence>
<dbReference type="Gene3D" id="3.40.50.300">
    <property type="entry name" value="P-loop containing nucleotide triphosphate hydrolases"/>
    <property type="match status" value="1"/>
</dbReference>
<dbReference type="GO" id="GO:0005524">
    <property type="term" value="F:ATP binding"/>
    <property type="evidence" value="ECO:0007669"/>
    <property type="project" value="UniProtKB-UniRule"/>
</dbReference>
<evidence type="ECO:0000256" key="4">
    <source>
        <dbReference type="ARBA" id="ARBA00022679"/>
    </source>
</evidence>
<keyword evidence="4 10" id="KW-0808">Transferase</keyword>
<keyword evidence="5 10" id="KW-0819">tRNA processing</keyword>
<dbReference type="EMBL" id="DSUJ01000008">
    <property type="protein sequence ID" value="HFI91372.1"/>
    <property type="molecule type" value="Genomic_DNA"/>
</dbReference>
<evidence type="ECO:0000256" key="3">
    <source>
        <dbReference type="ARBA" id="ARBA00005842"/>
    </source>
</evidence>
<dbReference type="HAMAP" id="MF_00185">
    <property type="entry name" value="IPP_trans"/>
    <property type="match status" value="1"/>
</dbReference>
<reference evidence="14" key="1">
    <citation type="journal article" date="2020" name="mSystems">
        <title>Genome- and Community-Level Interaction Insights into Carbon Utilization and Element Cycling Functions of Hydrothermarchaeota in Hydrothermal Sediment.</title>
        <authorList>
            <person name="Zhou Z."/>
            <person name="Liu Y."/>
            <person name="Xu W."/>
            <person name="Pan J."/>
            <person name="Luo Z.H."/>
            <person name="Li M."/>
        </authorList>
    </citation>
    <scope>NUCLEOTIDE SEQUENCE [LARGE SCALE GENOMIC DNA]</scope>
    <source>
        <strain evidence="14">SpSt-479</strain>
    </source>
</reference>
<evidence type="ECO:0000256" key="13">
    <source>
        <dbReference type="RuleBase" id="RU003785"/>
    </source>
</evidence>
<evidence type="ECO:0000256" key="2">
    <source>
        <dbReference type="ARBA" id="ARBA00003213"/>
    </source>
</evidence>
<evidence type="ECO:0000256" key="5">
    <source>
        <dbReference type="ARBA" id="ARBA00022694"/>
    </source>
</evidence>
<evidence type="ECO:0000256" key="8">
    <source>
        <dbReference type="ARBA" id="ARBA00022842"/>
    </source>
</evidence>
<dbReference type="Gene3D" id="1.10.20.140">
    <property type="match status" value="1"/>
</dbReference>
<dbReference type="InterPro" id="IPR018022">
    <property type="entry name" value="IPT"/>
</dbReference>
<dbReference type="PANTHER" id="PTHR11088:SF60">
    <property type="entry name" value="TRNA DIMETHYLALLYLTRANSFERASE"/>
    <property type="match status" value="1"/>
</dbReference>
<dbReference type="InterPro" id="IPR039657">
    <property type="entry name" value="Dimethylallyltransferase"/>
</dbReference>
<sequence length="312" mass="36169">MENLHKVIVIVGPTCSGKTRLSLLLAERLNGEIISADSRQVYKYLTIGTAKPTSEQLNSVKHFFVDELNPDEDFNADKFASKAKGVIKDILSACKVPIVVGGSGLYIKALIDGISVAVNSDKSIREELLKLRKEFGNNYLYNELKKIDPVSAEKMLPQNWKRVIRAIEVFKISGKPIWQHHIESVNNPEFDFVQYGLLWDRKKLYENIERRVDEMISLGLLDEVKMILNKEYSKELNSLNTVGYKELIDFIENKITFEEAINLIKRNTKRYAKRQMTWFNADKRINWIAINSFDEIEEIAEKILKEYYERKN</sequence>
<accession>A0A7V2ZJX9</accession>
<dbReference type="PANTHER" id="PTHR11088">
    <property type="entry name" value="TRNA DIMETHYLALLYLTRANSFERASE"/>
    <property type="match status" value="1"/>
</dbReference>
<comment type="function">
    <text evidence="2 10 12">Catalyzes the transfer of a dimethylallyl group onto the adenine at position 37 in tRNAs that read codons beginning with uridine, leading to the formation of N6-(dimethylallyl)adenosine (i(6)A).</text>
</comment>
<comment type="caution">
    <text evidence="10">Lacks conserved residue(s) required for the propagation of feature annotation.</text>
</comment>
<keyword evidence="6 10" id="KW-0547">Nucleotide-binding</keyword>
<dbReference type="InterPro" id="IPR027417">
    <property type="entry name" value="P-loop_NTPase"/>
</dbReference>
<evidence type="ECO:0000256" key="1">
    <source>
        <dbReference type="ARBA" id="ARBA00001946"/>
    </source>
</evidence>
<dbReference type="GO" id="GO:0052381">
    <property type="term" value="F:tRNA dimethylallyltransferase activity"/>
    <property type="evidence" value="ECO:0007669"/>
    <property type="project" value="UniProtKB-UniRule"/>
</dbReference>
<feature type="region of interest" description="Interaction with substrate tRNA" evidence="10">
    <location>
        <begin position="37"/>
        <end position="40"/>
    </location>
</feature>
<evidence type="ECO:0000256" key="7">
    <source>
        <dbReference type="ARBA" id="ARBA00022840"/>
    </source>
</evidence>
<evidence type="ECO:0000256" key="9">
    <source>
        <dbReference type="ARBA" id="ARBA00049563"/>
    </source>
</evidence>
<evidence type="ECO:0000256" key="6">
    <source>
        <dbReference type="ARBA" id="ARBA00022741"/>
    </source>
</evidence>
<dbReference type="Pfam" id="PF01715">
    <property type="entry name" value="IPPT"/>
    <property type="match status" value="1"/>
</dbReference>
<feature type="site" description="Interaction with substrate tRNA" evidence="10">
    <location>
        <position position="125"/>
    </location>
</feature>
<organism evidence="14">
    <name type="scientific">Ignavibacterium album</name>
    <dbReference type="NCBI Taxonomy" id="591197"/>
    <lineage>
        <taxon>Bacteria</taxon>
        <taxon>Pseudomonadati</taxon>
        <taxon>Ignavibacteriota</taxon>
        <taxon>Ignavibacteria</taxon>
        <taxon>Ignavibacteriales</taxon>
        <taxon>Ignavibacteriaceae</taxon>
        <taxon>Ignavibacterium</taxon>
    </lineage>
</organism>
<feature type="binding site" evidence="10">
    <location>
        <begin position="12"/>
        <end position="19"/>
    </location>
    <ligand>
        <name>ATP</name>
        <dbReference type="ChEBI" id="CHEBI:30616"/>
    </ligand>
</feature>
<keyword evidence="8 10" id="KW-0460">Magnesium</keyword>
<comment type="similarity">
    <text evidence="3 10 13">Belongs to the IPP transferase family.</text>
</comment>
<comment type="subunit">
    <text evidence="10">Monomer.</text>
</comment>
<dbReference type="NCBIfam" id="TIGR00174">
    <property type="entry name" value="miaA"/>
    <property type="match status" value="1"/>
</dbReference>
<keyword evidence="7 10" id="KW-0067">ATP-binding</keyword>
<dbReference type="SUPFAM" id="SSF52540">
    <property type="entry name" value="P-loop containing nucleoside triphosphate hydrolases"/>
    <property type="match status" value="2"/>
</dbReference>
<gene>
    <name evidence="10 14" type="primary">miaA</name>
    <name evidence="14" type="ORF">ENS31_07555</name>
</gene>
<protein>
    <recommendedName>
        <fullName evidence="10">tRNA dimethylallyltransferase</fullName>
        <ecNumber evidence="10">2.5.1.75</ecNumber>
    </recommendedName>
    <alternativeName>
        <fullName evidence="10">Dimethylallyl diphosphate:tRNA dimethylallyltransferase</fullName>
        <shortName evidence="10">DMAPP:tRNA dimethylallyltransferase</shortName>
        <shortName evidence="10">DMATase</shortName>
    </alternativeName>
    <alternativeName>
        <fullName evidence="10">Isopentenyl-diphosphate:tRNA isopentenyltransferase</fullName>
        <shortName evidence="10">IPP transferase</shortName>
        <shortName evidence="10">IPPT</shortName>
        <shortName evidence="10">IPTase</shortName>
    </alternativeName>
</protein>
<dbReference type="GO" id="GO:0006400">
    <property type="term" value="P:tRNA modification"/>
    <property type="evidence" value="ECO:0007669"/>
    <property type="project" value="TreeGrafter"/>
</dbReference>
<dbReference type="EC" id="2.5.1.75" evidence="10"/>
<feature type="site" description="Interaction with substrate tRNA" evidence="10">
    <location>
        <position position="103"/>
    </location>
</feature>
<feature type="binding site" evidence="10">
    <location>
        <begin position="14"/>
        <end position="19"/>
    </location>
    <ligand>
        <name>substrate</name>
    </ligand>
</feature>
<evidence type="ECO:0000256" key="10">
    <source>
        <dbReference type="HAMAP-Rule" id="MF_00185"/>
    </source>
</evidence>
<evidence type="ECO:0000256" key="11">
    <source>
        <dbReference type="RuleBase" id="RU003783"/>
    </source>
</evidence>
<dbReference type="AlphaFoldDB" id="A0A7V2ZJX9"/>
<comment type="catalytic activity">
    <reaction evidence="9 10 11">
        <text>adenosine(37) in tRNA + dimethylallyl diphosphate = N(6)-dimethylallyladenosine(37) in tRNA + diphosphate</text>
        <dbReference type="Rhea" id="RHEA:26482"/>
        <dbReference type="Rhea" id="RHEA-COMP:10162"/>
        <dbReference type="Rhea" id="RHEA-COMP:10375"/>
        <dbReference type="ChEBI" id="CHEBI:33019"/>
        <dbReference type="ChEBI" id="CHEBI:57623"/>
        <dbReference type="ChEBI" id="CHEBI:74411"/>
        <dbReference type="ChEBI" id="CHEBI:74415"/>
        <dbReference type="EC" id="2.5.1.75"/>
    </reaction>
</comment>
<comment type="cofactor">
    <cofactor evidence="1 10">
        <name>Mg(2+)</name>
        <dbReference type="ChEBI" id="CHEBI:18420"/>
    </cofactor>
</comment>
<proteinExistence type="inferred from homology"/>
<name>A0A7V2ZJX9_9BACT</name>
<evidence type="ECO:0000256" key="12">
    <source>
        <dbReference type="RuleBase" id="RU003784"/>
    </source>
</evidence>